<dbReference type="SUPFAM" id="SSF48371">
    <property type="entry name" value="ARM repeat"/>
    <property type="match status" value="1"/>
</dbReference>
<name>A0A976MEM8_THEOR</name>
<reference evidence="6" key="1">
    <citation type="submission" date="2022-07" db="EMBL/GenBank/DDBJ databases">
        <title>Evaluation of T. orientalis genome assembly methods using nanopore sequencing and analysis of variation between genomes.</title>
        <authorList>
            <person name="Yam J."/>
            <person name="Micallef M.L."/>
            <person name="Liu M."/>
            <person name="Djordjevic S.P."/>
            <person name="Bogema D.R."/>
            <person name="Jenkins C."/>
        </authorList>
    </citation>
    <scope>NUCLEOTIDE SEQUENCE</scope>
    <source>
        <strain evidence="6">Goon Nure</strain>
    </source>
</reference>
<keyword evidence="3" id="KW-0813">Transport</keyword>
<dbReference type="InterPro" id="IPR013598">
    <property type="entry name" value="Exportin-1/Importin-b-like"/>
</dbReference>
<dbReference type="AlphaFoldDB" id="A0A976MEM8"/>
<evidence type="ECO:0000256" key="3">
    <source>
        <dbReference type="ARBA" id="ARBA00022448"/>
    </source>
</evidence>
<dbReference type="InterPro" id="IPR016024">
    <property type="entry name" value="ARM-type_fold"/>
</dbReference>
<dbReference type="EMBL" id="CP056071">
    <property type="protein sequence ID" value="UKK01957.2"/>
    <property type="molecule type" value="Genomic_DNA"/>
</dbReference>
<protein>
    <recommendedName>
        <fullName evidence="5">Exportin-1/Importin-beta-like domain-containing protein</fullName>
    </recommendedName>
</protein>
<accession>A0A976MEM8</accession>
<dbReference type="GO" id="GO:0005737">
    <property type="term" value="C:cytoplasm"/>
    <property type="evidence" value="ECO:0007669"/>
    <property type="project" value="TreeGrafter"/>
</dbReference>
<keyword evidence="4" id="KW-0539">Nucleus</keyword>
<proteinExistence type="inferred from homology"/>
<dbReference type="GO" id="GO:0006606">
    <property type="term" value="P:protein import into nucleus"/>
    <property type="evidence" value="ECO:0007669"/>
    <property type="project" value="TreeGrafter"/>
</dbReference>
<gene>
    <name evidence="6" type="ORF">MACK_001310</name>
</gene>
<evidence type="ECO:0000256" key="2">
    <source>
        <dbReference type="ARBA" id="ARBA00007991"/>
    </source>
</evidence>
<organism evidence="6 7">
    <name type="scientific">Theileria orientalis</name>
    <dbReference type="NCBI Taxonomy" id="68886"/>
    <lineage>
        <taxon>Eukaryota</taxon>
        <taxon>Sar</taxon>
        <taxon>Alveolata</taxon>
        <taxon>Apicomplexa</taxon>
        <taxon>Aconoidasida</taxon>
        <taxon>Piroplasmida</taxon>
        <taxon>Theileriidae</taxon>
        <taxon>Theileria</taxon>
    </lineage>
</organism>
<dbReference type="InterPro" id="IPR011989">
    <property type="entry name" value="ARM-like"/>
</dbReference>
<dbReference type="GO" id="GO:0005634">
    <property type="term" value="C:nucleus"/>
    <property type="evidence" value="ECO:0007669"/>
    <property type="project" value="UniProtKB-SubCell"/>
</dbReference>
<comment type="subcellular location">
    <subcellularLocation>
        <location evidence="1">Nucleus</location>
    </subcellularLocation>
</comment>
<dbReference type="Gene3D" id="1.25.10.10">
    <property type="entry name" value="Leucine-rich Repeat Variant"/>
    <property type="match status" value="1"/>
</dbReference>
<dbReference type="Proteomes" id="UP000244811">
    <property type="component" value="Chromosome 2"/>
</dbReference>
<comment type="similarity">
    <text evidence="2">Belongs to the importin beta family.</text>
</comment>
<evidence type="ECO:0000259" key="5">
    <source>
        <dbReference type="Pfam" id="PF08389"/>
    </source>
</evidence>
<dbReference type="PANTHER" id="PTHR12363">
    <property type="entry name" value="TRANSPORTIN 3 AND IMPORTIN 13"/>
    <property type="match status" value="1"/>
</dbReference>
<evidence type="ECO:0000313" key="7">
    <source>
        <dbReference type="Proteomes" id="UP000244811"/>
    </source>
</evidence>
<evidence type="ECO:0000256" key="1">
    <source>
        <dbReference type="ARBA" id="ARBA00004123"/>
    </source>
</evidence>
<feature type="domain" description="Exportin-1/Importin-beta-like" evidence="5">
    <location>
        <begin position="4"/>
        <end position="162"/>
    </location>
</feature>
<dbReference type="PANTHER" id="PTHR12363:SF33">
    <property type="entry name" value="IMPORTIN-13"/>
    <property type="match status" value="1"/>
</dbReference>
<sequence>MVRNISSTLGLAVCDMAIQMSESWESPVESFINYYKSNRLSLEMVLFLLETLPEETSNNRLILIPEHHTKITMKLKSEYVKVVEFLSLVRNNLTQLTSALATNNTTSASVNSNALNYKMLGKILKVWNNWKRFDTFSTSDDVSRRFLNDCLEIVRNPRLRDEGLEEETYEISVDCIVDSLQECAYLRDKEAYGHSHQEYEYERSETVSATRYNELVELQKACFNVLVNQMQPHLQEAFEKRDVSLYINLSRLFVNLVDSVNIDYSTTDSDLARLMEYLLKLIALPYLLMYSGSGVSKFANPFTSEYSHAKCREILLKHLEGLSKSTFASSNSDMSGPIDLDDEVCNISQKSVYALVDILSKFSKSLGSSLSSVQSVSALGTIVPGLLPYLVSNILELLMLVSLPPYRQYVYSNTSGHERMNYTEHIDNYSYYLSDLTDVYHELLRIVGRNAAFEYMSMNLLNYPQFTSSITLIQSSFVLIPPCISITTAKNGSPRASVVVSKTPSVQAVEKLIVVIGQLLSMNTGPIASQSVHENILLLMAKIDAVRFLGSVRKIFSVPDTNQVLKGLFMMLTKQITAEITSGSDLEYPSSEVLQDTKDLLERLKYESGYNISLLCYHVKMEKVHNSGELLGILLSSLENVDNELMVMMLEGLAISCYNLNSGDLMTVFNELMNNTLAQLTSVVNSVAANTAITSSTITRSDRALIVKLLNRIVGFVRNLKNRPELEPVVGERIIPVLLNLLRIFYLDTELVEVICRCIKHNARVLDVQFSKYIPATVQTISTAAQVKMVGTYLYLIEWLHSIFYSTETNASKVANSNHSGDRGEIMNLYGLLTRLTLNIFKSSYNNYSGHPGGNNSITRVIAASDGGISEAKSQNDLDDGYGDDNEMLVEDFYGLQAEFFLNSDVYLNDLETINEIIGCSCKFMFIRRPQCVFYFWESLLKMSRKNQEVSALASRYLQTVVNNCFRILQEACSKSTEHYVEDLMSAIASYVRSSHFALPNSASGTDTLNQTGQQGNAADRERYLELLFTNGLNCLPAEIIGNEKLKQSFLNGLIKKTTSTVNHIYKLLSKLSMRNRM</sequence>
<dbReference type="InterPro" id="IPR051345">
    <property type="entry name" value="Importin_beta-like_NTR"/>
</dbReference>
<evidence type="ECO:0000313" key="6">
    <source>
        <dbReference type="EMBL" id="UKK01957.2"/>
    </source>
</evidence>
<evidence type="ECO:0000256" key="4">
    <source>
        <dbReference type="ARBA" id="ARBA00023242"/>
    </source>
</evidence>
<dbReference type="Pfam" id="PF08389">
    <property type="entry name" value="Xpo1"/>
    <property type="match status" value="1"/>
</dbReference>